<evidence type="ECO:0000313" key="17">
    <source>
        <dbReference type="Proteomes" id="UP001208570"/>
    </source>
</evidence>
<dbReference type="Proteomes" id="UP001208570">
    <property type="component" value="Unassembled WGS sequence"/>
</dbReference>
<dbReference type="EMBL" id="JAODUP010000015">
    <property type="protein sequence ID" value="KAK2168620.1"/>
    <property type="molecule type" value="Genomic_DNA"/>
</dbReference>
<dbReference type="Gene3D" id="1.10.510.10">
    <property type="entry name" value="Transferase(Phosphotransferase) domain 1"/>
    <property type="match status" value="1"/>
</dbReference>
<dbReference type="GO" id="GO:0005524">
    <property type="term" value="F:ATP binding"/>
    <property type="evidence" value="ECO:0007669"/>
    <property type="project" value="UniProtKB-UniRule"/>
</dbReference>
<dbReference type="PROSITE" id="PS00108">
    <property type="entry name" value="PROTEIN_KINASE_ST"/>
    <property type="match status" value="1"/>
</dbReference>
<sequence>MENYHVLECIGEGSFGKVYRGRRRYSGQVVALKFIPKVGRSEKDLKNLRREIDIMRKMHHQNIIEMIDSFETDKEVVAVTDYAEGELFQILEDDGNLPEDQVQSIAMQLVSALYYLHSHRILHRDMKPQNILLGKGGVVKLCDFGFARAMSINTLVLTSIKGTPLYMSPELVEEKPYDHTADLWALGCILYELFTGQPPFYTSSIFQLVNMIIKDPVRWPKNMSPAFKDFLQGLLTKNPRHRLSWPYLLDHPFVTHGIKVSEEEKSLVSPFTQAPTASLIMEKEKQAEQKALPGGQSKILNKAMERAEHEAKKKKAEAWSKEQYQQLQQQQLEQQKQQQQQQQPQPEKQDDKMPQHVLSDRPATGGWDKVQTVEPTPRPDRISRDYSQECPDVQVEARKVISQFPEKSKNNMENVKLQDEASKIEIYIIIVVSFSHRFKLVQEADSDDEWQGLIETTDPECAEPDTIRMLLSDKALHVKLRTMLMSSSVQVMDAVLEGASRLRYVLRVITNLIGYKCDQDLLMQLLAATDCPGHLLQLIEQMLHKSQVKEQAWCQQILIDLVASVHAYLSSDVVPQESAKHDCSKIYMSTCIKFLNLMPLLLVQKMDHDLRLKEQTLVCLIFLCELMERMTGSVANLSDQFFGAISNQTSLLEVLVQSCLLDETVLNRLVELTEGQQDLAQQRFEDMICLSAASLAATIHLPVHPISGMPGKNKVSLRFGDLLCEKHMEKHREGYLLLIRHPSTCSHVVFDACQQSLQLAQKIGRSDKEMEAVLGILQGKVEVADMECNAVIETVLHLLTVLIIQLKEIPPVLVDDIPFMVSIFLESQLASHTAAAALLFNQMLSYGAGVEVQPEEMLMAALSEFTDLTQICVKCPFDYGILDGIVLLLSQLLHQGDVPVSNLYIESGIWSILWHRLAQMLQVKNPDTDMPLHDLETDMVDENSVFPTPDWSLLSFQGLLGVLNLAVAVFTKETFQVLSSLAKTDGIILASLIHMLSREFLELVDNGVERPVTARDNEEEPVIEVILQISQLLCFPFAVDTNDELLTNIQSCFYQCGLLPKLMYACITYLKADQLELPMGLVSRLVLGDSTFVEQFALTVTHLQAVQFLYNIIQMTSDVSLSVVCDTLSVCSHLVRTSPEYVGFVMEVFRGPKNDYELLLVVISHNNPLIKSRTCSLLGNMMKHSVDFYAVLLDR</sequence>
<comment type="catalytic activity">
    <reaction evidence="10">
        <text>L-threonyl-[protein] + ATP = O-phospho-L-threonyl-[protein] + ADP + H(+)</text>
        <dbReference type="Rhea" id="RHEA:46608"/>
        <dbReference type="Rhea" id="RHEA-COMP:11060"/>
        <dbReference type="Rhea" id="RHEA-COMP:11605"/>
        <dbReference type="ChEBI" id="CHEBI:15378"/>
        <dbReference type="ChEBI" id="CHEBI:30013"/>
        <dbReference type="ChEBI" id="CHEBI:30616"/>
        <dbReference type="ChEBI" id="CHEBI:61977"/>
        <dbReference type="ChEBI" id="CHEBI:456216"/>
        <dbReference type="EC" id="2.7.11.1"/>
    </reaction>
</comment>
<dbReference type="InterPro" id="IPR008271">
    <property type="entry name" value="Ser/Thr_kinase_AS"/>
</dbReference>
<dbReference type="SMART" id="SM00220">
    <property type="entry name" value="S_TKc"/>
    <property type="match status" value="1"/>
</dbReference>
<protein>
    <recommendedName>
        <fullName evidence="2">non-specific serine/threonine protein kinase</fullName>
        <ecNumber evidence="2">2.7.11.1</ecNumber>
    </recommendedName>
    <alternativeName>
        <fullName evidence="12">Fused homolog</fullName>
    </alternativeName>
</protein>
<feature type="region of interest" description="Disordered" evidence="14">
    <location>
        <begin position="305"/>
        <end position="385"/>
    </location>
</feature>
<proteinExistence type="predicted"/>
<evidence type="ECO:0000256" key="8">
    <source>
        <dbReference type="ARBA" id="ARBA00022840"/>
    </source>
</evidence>
<dbReference type="CDD" id="cd14002">
    <property type="entry name" value="STKc_STK36"/>
    <property type="match status" value="1"/>
</dbReference>
<dbReference type="PROSITE" id="PS50011">
    <property type="entry name" value="PROTEIN_KINASE_DOM"/>
    <property type="match status" value="1"/>
</dbReference>
<evidence type="ECO:0000256" key="5">
    <source>
        <dbReference type="ARBA" id="ARBA00022679"/>
    </source>
</evidence>
<evidence type="ECO:0000256" key="9">
    <source>
        <dbReference type="ARBA" id="ARBA00023212"/>
    </source>
</evidence>
<keyword evidence="7" id="KW-0418">Kinase</keyword>
<keyword evidence="3" id="KW-0963">Cytoplasm</keyword>
<gene>
    <name evidence="16" type="ORF">LSH36_15g02123</name>
</gene>
<dbReference type="GO" id="GO:0004674">
    <property type="term" value="F:protein serine/threonine kinase activity"/>
    <property type="evidence" value="ECO:0007669"/>
    <property type="project" value="UniProtKB-KW"/>
</dbReference>
<dbReference type="GO" id="GO:0005856">
    <property type="term" value="C:cytoskeleton"/>
    <property type="evidence" value="ECO:0007669"/>
    <property type="project" value="UniProtKB-SubCell"/>
</dbReference>
<evidence type="ECO:0000256" key="7">
    <source>
        <dbReference type="ARBA" id="ARBA00022777"/>
    </source>
</evidence>
<dbReference type="Pfam" id="PF00069">
    <property type="entry name" value="Pkinase"/>
    <property type="match status" value="1"/>
</dbReference>
<evidence type="ECO:0000256" key="10">
    <source>
        <dbReference type="ARBA" id="ARBA00047899"/>
    </source>
</evidence>
<dbReference type="AlphaFoldDB" id="A0AAD9KCJ4"/>
<feature type="compositionally biased region" description="Low complexity" evidence="14">
    <location>
        <begin position="321"/>
        <end position="346"/>
    </location>
</feature>
<evidence type="ECO:0000256" key="12">
    <source>
        <dbReference type="ARBA" id="ARBA00075375"/>
    </source>
</evidence>
<evidence type="ECO:0000259" key="15">
    <source>
        <dbReference type="PROSITE" id="PS50011"/>
    </source>
</evidence>
<dbReference type="InterPro" id="IPR017441">
    <property type="entry name" value="Protein_kinase_ATP_BS"/>
</dbReference>
<dbReference type="InterPro" id="IPR000719">
    <property type="entry name" value="Prot_kinase_dom"/>
</dbReference>
<comment type="caution">
    <text evidence="16">The sequence shown here is derived from an EMBL/GenBank/DDBJ whole genome shotgun (WGS) entry which is preliminary data.</text>
</comment>
<dbReference type="EC" id="2.7.11.1" evidence="2"/>
<evidence type="ECO:0000256" key="1">
    <source>
        <dbReference type="ARBA" id="ARBA00004245"/>
    </source>
</evidence>
<dbReference type="PANTHER" id="PTHR22983:SF6">
    <property type="entry name" value="SERINE_THREONINE-PROTEIN KINASE 36"/>
    <property type="match status" value="1"/>
</dbReference>
<evidence type="ECO:0000256" key="6">
    <source>
        <dbReference type="ARBA" id="ARBA00022741"/>
    </source>
</evidence>
<dbReference type="PROSITE" id="PS00107">
    <property type="entry name" value="PROTEIN_KINASE_ATP"/>
    <property type="match status" value="1"/>
</dbReference>
<keyword evidence="17" id="KW-1185">Reference proteome</keyword>
<evidence type="ECO:0000313" key="16">
    <source>
        <dbReference type="EMBL" id="KAK2168620.1"/>
    </source>
</evidence>
<keyword evidence="9" id="KW-0206">Cytoskeleton</keyword>
<dbReference type="SUPFAM" id="SSF56112">
    <property type="entry name" value="Protein kinase-like (PK-like)"/>
    <property type="match status" value="1"/>
</dbReference>
<keyword evidence="4" id="KW-0723">Serine/threonine-protein kinase</keyword>
<reference evidence="16" key="1">
    <citation type="journal article" date="2023" name="Mol. Biol. Evol.">
        <title>Third-Generation Sequencing Reveals the Adaptive Role of the Epigenome in Three Deep-Sea Polychaetes.</title>
        <authorList>
            <person name="Perez M."/>
            <person name="Aroh O."/>
            <person name="Sun Y."/>
            <person name="Lan Y."/>
            <person name="Juniper S.K."/>
            <person name="Young C.R."/>
            <person name="Angers B."/>
            <person name="Qian P.Y."/>
        </authorList>
    </citation>
    <scope>NUCLEOTIDE SEQUENCE</scope>
    <source>
        <strain evidence="16">P08H-3</strain>
    </source>
</reference>
<comment type="subcellular location">
    <subcellularLocation>
        <location evidence="1">Cytoplasm</location>
        <location evidence="1">Cytoskeleton</location>
    </subcellularLocation>
</comment>
<dbReference type="GO" id="GO:0007224">
    <property type="term" value="P:smoothened signaling pathway"/>
    <property type="evidence" value="ECO:0007669"/>
    <property type="project" value="TreeGrafter"/>
</dbReference>
<comment type="catalytic activity">
    <reaction evidence="11">
        <text>L-seryl-[protein] + ATP = O-phospho-L-seryl-[protein] + ADP + H(+)</text>
        <dbReference type="Rhea" id="RHEA:17989"/>
        <dbReference type="Rhea" id="RHEA-COMP:9863"/>
        <dbReference type="Rhea" id="RHEA-COMP:11604"/>
        <dbReference type="ChEBI" id="CHEBI:15378"/>
        <dbReference type="ChEBI" id="CHEBI:29999"/>
        <dbReference type="ChEBI" id="CHEBI:30616"/>
        <dbReference type="ChEBI" id="CHEBI:83421"/>
        <dbReference type="ChEBI" id="CHEBI:456216"/>
        <dbReference type="EC" id="2.7.11.1"/>
    </reaction>
</comment>
<feature type="binding site" evidence="13">
    <location>
        <position position="33"/>
    </location>
    <ligand>
        <name>ATP</name>
        <dbReference type="ChEBI" id="CHEBI:30616"/>
    </ligand>
</feature>
<feature type="compositionally biased region" description="Basic and acidic residues" evidence="14">
    <location>
        <begin position="305"/>
        <end position="320"/>
    </location>
</feature>
<evidence type="ECO:0000256" key="4">
    <source>
        <dbReference type="ARBA" id="ARBA00022527"/>
    </source>
</evidence>
<keyword evidence="6 13" id="KW-0547">Nucleotide-binding</keyword>
<evidence type="ECO:0000256" key="11">
    <source>
        <dbReference type="ARBA" id="ARBA00048679"/>
    </source>
</evidence>
<dbReference type="PANTHER" id="PTHR22983">
    <property type="entry name" value="PROTEIN KINASE RELATED"/>
    <property type="match status" value="1"/>
</dbReference>
<dbReference type="InterPro" id="IPR011009">
    <property type="entry name" value="Kinase-like_dom_sf"/>
</dbReference>
<name>A0AAD9KCJ4_9ANNE</name>
<evidence type="ECO:0000256" key="13">
    <source>
        <dbReference type="PROSITE-ProRule" id="PRU10141"/>
    </source>
</evidence>
<feature type="domain" description="Protein kinase" evidence="15">
    <location>
        <begin position="4"/>
        <end position="254"/>
    </location>
</feature>
<evidence type="ECO:0000256" key="3">
    <source>
        <dbReference type="ARBA" id="ARBA00022490"/>
    </source>
</evidence>
<dbReference type="GO" id="GO:0005737">
    <property type="term" value="C:cytoplasm"/>
    <property type="evidence" value="ECO:0007669"/>
    <property type="project" value="TreeGrafter"/>
</dbReference>
<keyword evidence="8 13" id="KW-0067">ATP-binding</keyword>
<evidence type="ECO:0000256" key="14">
    <source>
        <dbReference type="SAM" id="MobiDB-lite"/>
    </source>
</evidence>
<evidence type="ECO:0000256" key="2">
    <source>
        <dbReference type="ARBA" id="ARBA00012513"/>
    </source>
</evidence>
<organism evidence="16 17">
    <name type="scientific">Paralvinella palmiformis</name>
    <dbReference type="NCBI Taxonomy" id="53620"/>
    <lineage>
        <taxon>Eukaryota</taxon>
        <taxon>Metazoa</taxon>
        <taxon>Spiralia</taxon>
        <taxon>Lophotrochozoa</taxon>
        <taxon>Annelida</taxon>
        <taxon>Polychaeta</taxon>
        <taxon>Sedentaria</taxon>
        <taxon>Canalipalpata</taxon>
        <taxon>Terebellida</taxon>
        <taxon>Terebelliformia</taxon>
        <taxon>Alvinellidae</taxon>
        <taxon>Paralvinella</taxon>
    </lineage>
</organism>
<dbReference type="FunFam" id="1.10.510.10:FF:000292">
    <property type="entry name" value="Serine/threonine-protein kinase 36"/>
    <property type="match status" value="1"/>
</dbReference>
<keyword evidence="5" id="KW-0808">Transferase</keyword>
<accession>A0AAD9KCJ4</accession>
<dbReference type="FunFam" id="3.30.200.20:FF:000042">
    <property type="entry name" value="Aurora kinase A"/>
    <property type="match status" value="1"/>
</dbReference>